<comment type="caution">
    <text evidence="2">The sequence shown here is derived from an EMBL/GenBank/DDBJ whole genome shotgun (WGS) entry which is preliminary data.</text>
</comment>
<name>A0ABS1KPB4_9BACT</name>
<keyword evidence="3" id="KW-1185">Reference proteome</keyword>
<proteinExistence type="predicted"/>
<organism evidence="2 3">
    <name type="scientific">Chryseolinea lacunae</name>
    <dbReference type="NCBI Taxonomy" id="2801331"/>
    <lineage>
        <taxon>Bacteria</taxon>
        <taxon>Pseudomonadati</taxon>
        <taxon>Bacteroidota</taxon>
        <taxon>Cytophagia</taxon>
        <taxon>Cytophagales</taxon>
        <taxon>Fulvivirgaceae</taxon>
        <taxon>Chryseolinea</taxon>
    </lineage>
</organism>
<evidence type="ECO:0008006" key="4">
    <source>
        <dbReference type="Google" id="ProtNLM"/>
    </source>
</evidence>
<sequence>MKKLQEKGPSKEKLGRVLSSEQFKAKDDQATEMMKNADWDEWMKVL</sequence>
<evidence type="ECO:0000313" key="3">
    <source>
        <dbReference type="Proteomes" id="UP000613030"/>
    </source>
</evidence>
<protein>
    <recommendedName>
        <fullName evidence="4">DUF4351 domain-containing protein</fullName>
    </recommendedName>
</protein>
<reference evidence="2 3" key="1">
    <citation type="submission" date="2021-01" db="EMBL/GenBank/DDBJ databases">
        <title>Chryseolinea sp. Jin1 Genome sequencing and assembly.</title>
        <authorList>
            <person name="Kim I."/>
        </authorList>
    </citation>
    <scope>NUCLEOTIDE SEQUENCE [LARGE SCALE GENOMIC DNA]</scope>
    <source>
        <strain evidence="2 3">Jin1</strain>
    </source>
</reference>
<gene>
    <name evidence="2" type="ORF">JI741_08540</name>
</gene>
<feature type="compositionally biased region" description="Basic and acidic residues" evidence="1">
    <location>
        <begin position="1"/>
        <end position="15"/>
    </location>
</feature>
<dbReference type="EMBL" id="JAERRB010000002">
    <property type="protein sequence ID" value="MBL0741266.1"/>
    <property type="molecule type" value="Genomic_DNA"/>
</dbReference>
<feature type="region of interest" description="Disordered" evidence="1">
    <location>
        <begin position="1"/>
        <end position="29"/>
    </location>
</feature>
<accession>A0ABS1KPB4</accession>
<dbReference type="Proteomes" id="UP000613030">
    <property type="component" value="Unassembled WGS sequence"/>
</dbReference>
<evidence type="ECO:0000256" key="1">
    <source>
        <dbReference type="SAM" id="MobiDB-lite"/>
    </source>
</evidence>
<evidence type="ECO:0000313" key="2">
    <source>
        <dbReference type="EMBL" id="MBL0741266.1"/>
    </source>
</evidence>
<dbReference type="RefSeq" id="WP_202008620.1">
    <property type="nucleotide sequence ID" value="NZ_JAERRB010000002.1"/>
</dbReference>